<evidence type="ECO:0000313" key="5">
    <source>
        <dbReference type="Proteomes" id="UP001629113"/>
    </source>
</evidence>
<evidence type="ECO:0000256" key="1">
    <source>
        <dbReference type="ARBA" id="ARBA00022676"/>
    </source>
</evidence>
<dbReference type="PANTHER" id="PTHR48043:SF145">
    <property type="entry name" value="FI06409P-RELATED"/>
    <property type="match status" value="1"/>
</dbReference>
<keyword evidence="2" id="KW-0808">Transferase</keyword>
<accession>A0ABR4PJK5</accession>
<reference evidence="4 5" key="1">
    <citation type="submission" date="2024-06" db="EMBL/GenBank/DDBJ databases">
        <title>Complete genome of Phlyctema vagabunda strain 19-DSS-EL-015.</title>
        <authorList>
            <person name="Fiorenzani C."/>
        </authorList>
    </citation>
    <scope>NUCLEOTIDE SEQUENCE [LARGE SCALE GENOMIC DNA]</scope>
    <source>
        <strain evidence="4 5">19-DSS-EL-015</strain>
    </source>
</reference>
<dbReference type="PANTHER" id="PTHR48043">
    <property type="entry name" value="EG:EG0003.4 PROTEIN-RELATED"/>
    <property type="match status" value="1"/>
</dbReference>
<dbReference type="Gene3D" id="3.40.50.2000">
    <property type="entry name" value="Glycogen Phosphorylase B"/>
    <property type="match status" value="2"/>
</dbReference>
<keyword evidence="5" id="KW-1185">Reference proteome</keyword>
<name>A0ABR4PJK5_9HELO</name>
<dbReference type="SUPFAM" id="SSF53756">
    <property type="entry name" value="UDP-Glycosyltransferase/glycogen phosphorylase"/>
    <property type="match status" value="1"/>
</dbReference>
<evidence type="ECO:0000256" key="2">
    <source>
        <dbReference type="ARBA" id="ARBA00022679"/>
    </source>
</evidence>
<organism evidence="4 5">
    <name type="scientific">Phlyctema vagabunda</name>
    <dbReference type="NCBI Taxonomy" id="108571"/>
    <lineage>
        <taxon>Eukaryota</taxon>
        <taxon>Fungi</taxon>
        <taxon>Dikarya</taxon>
        <taxon>Ascomycota</taxon>
        <taxon>Pezizomycotina</taxon>
        <taxon>Leotiomycetes</taxon>
        <taxon>Helotiales</taxon>
        <taxon>Dermateaceae</taxon>
        <taxon>Phlyctema</taxon>
    </lineage>
</organism>
<comment type="caution">
    <text evidence="4">The sequence shown here is derived from an EMBL/GenBank/DDBJ whole genome shotgun (WGS) entry which is preliminary data.</text>
</comment>
<dbReference type="Proteomes" id="UP001629113">
    <property type="component" value="Unassembled WGS sequence"/>
</dbReference>
<dbReference type="InterPro" id="IPR010610">
    <property type="entry name" value="EryCIII-like_C"/>
</dbReference>
<dbReference type="InterPro" id="IPR002213">
    <property type="entry name" value="UDP_glucos_trans"/>
</dbReference>
<protein>
    <submittedName>
        <fullName evidence="4">Udp-glucuronosyl udp-glucosyltransferase</fullName>
    </submittedName>
</protein>
<feature type="domain" description="Erythromycin biosynthesis protein CIII-like C-terminal" evidence="3">
    <location>
        <begin position="322"/>
        <end position="431"/>
    </location>
</feature>
<evidence type="ECO:0000259" key="3">
    <source>
        <dbReference type="Pfam" id="PF06722"/>
    </source>
</evidence>
<proteinExistence type="predicted"/>
<keyword evidence="1" id="KW-0328">Glycosyltransferase</keyword>
<dbReference type="EMBL" id="JBFCZG010000004">
    <property type="protein sequence ID" value="KAL3423522.1"/>
    <property type="molecule type" value="Genomic_DNA"/>
</dbReference>
<gene>
    <name evidence="4" type="ORF">PVAG01_05269</name>
</gene>
<sequence>MAVSTKPFILICATPAISHLLALGAIATDLLKRGYEVTILGATVRRDFIDGVGASFAPLLGRADFFCESGRANENFPQRKAIPEGPEQIAFDMDSVFVSPIAAQFDSIQRVLQGFKKKDASRPVVILNEGMFLGAIPLLLGAPGLQPTGLISIGVAPVALSSIDTAPFGVGLFPDSSPQGRERNRALTKMAQEDMFGRLQDRFQKVVQSVGAAKCPYFVFDAPYLLSHYFLQLCHPDLEYVRSDAPENIIFAGVIPHGEEARWNDKPAWWEEITTNTSRQKIVFVSQGTVALDYSDLIIPSLKALKDVPNVLVVVALGRRGNTLPAEVVIPDNVRVTDFIPYHEALAHADVFLCNGGYGGFQQSVGQGVPIIIAGASEEKPEVAARAEYAGVGINLRTKSPTPEAIREAVKVVLNDPIYTNKVISIQAKMSQLDPFSILVQKIDDLVASKHVVEQG</sequence>
<dbReference type="InterPro" id="IPR050271">
    <property type="entry name" value="UDP-glycosyltransferase"/>
</dbReference>
<dbReference type="CDD" id="cd03784">
    <property type="entry name" value="GT1_Gtf-like"/>
    <property type="match status" value="1"/>
</dbReference>
<evidence type="ECO:0000313" key="4">
    <source>
        <dbReference type="EMBL" id="KAL3423522.1"/>
    </source>
</evidence>
<dbReference type="Pfam" id="PF06722">
    <property type="entry name" value="EryCIII-like_C"/>
    <property type="match status" value="1"/>
</dbReference>